<feature type="region of interest" description="Disordered" evidence="1">
    <location>
        <begin position="65"/>
        <end position="90"/>
    </location>
</feature>
<reference evidence="2" key="1">
    <citation type="submission" date="2023-03" db="EMBL/GenBank/DDBJ databases">
        <title>Massive genome expansion in bonnet fungi (Mycena s.s.) driven by repeated elements and novel gene families across ecological guilds.</title>
        <authorList>
            <consortium name="Lawrence Berkeley National Laboratory"/>
            <person name="Harder C.B."/>
            <person name="Miyauchi S."/>
            <person name="Viragh M."/>
            <person name="Kuo A."/>
            <person name="Thoen E."/>
            <person name="Andreopoulos B."/>
            <person name="Lu D."/>
            <person name="Skrede I."/>
            <person name="Drula E."/>
            <person name="Henrissat B."/>
            <person name="Morin E."/>
            <person name="Kohler A."/>
            <person name="Barry K."/>
            <person name="LaButti K."/>
            <person name="Morin E."/>
            <person name="Salamov A."/>
            <person name="Lipzen A."/>
            <person name="Mereny Z."/>
            <person name="Hegedus B."/>
            <person name="Baldrian P."/>
            <person name="Stursova M."/>
            <person name="Weitz H."/>
            <person name="Taylor A."/>
            <person name="Grigoriev I.V."/>
            <person name="Nagy L.G."/>
            <person name="Martin F."/>
            <person name="Kauserud H."/>
        </authorList>
    </citation>
    <scope>NUCLEOTIDE SEQUENCE</scope>
    <source>
        <strain evidence="2">CBHHK067</strain>
    </source>
</reference>
<proteinExistence type="predicted"/>
<dbReference type="AlphaFoldDB" id="A0AAD7CS44"/>
<dbReference type="Proteomes" id="UP001221757">
    <property type="component" value="Unassembled WGS sequence"/>
</dbReference>
<sequence>MYKIHGKVLPAWHFYTKAYRGSNYCNPHQADAEKHRKDYIFESSYLDTSTYRRLYSTLSGRRQVVPSSDDDIDGAQGQLGGWEGRRGEGAERGGCMVSVALNDRVKERHESDKEKGRRAETDIQLEGAGGLEMAWRETIDEFEAEEGVLEGAWTETQIGKGICSMEYDRAQEVGEDGGGRGRREGGGGGKRERRRRFVAASATNVLPSNHAILTPSVPSCARIMIERSFNDLEDCLPACAANRLQSHLGAYLFDDLDETEKQPTGRNMAGIKFFVEFFIGVHAKIIYAGVETPVIGSGRQRSAAATNGRPLVLRWSPLKFTGEQSCLLPPTDLQWSSLESNQCRLNEITTNIPRGPCFVRRLPMHINAHRRIPLDHSATMDVAAYRSDSLHSSGPVCFNGLRPGNQLNSISYH</sequence>
<organism evidence="2 3">
    <name type="scientific">Mycena rosella</name>
    <name type="common">Pink bonnet</name>
    <name type="synonym">Agaricus rosellus</name>
    <dbReference type="NCBI Taxonomy" id="1033263"/>
    <lineage>
        <taxon>Eukaryota</taxon>
        <taxon>Fungi</taxon>
        <taxon>Dikarya</taxon>
        <taxon>Basidiomycota</taxon>
        <taxon>Agaricomycotina</taxon>
        <taxon>Agaricomycetes</taxon>
        <taxon>Agaricomycetidae</taxon>
        <taxon>Agaricales</taxon>
        <taxon>Marasmiineae</taxon>
        <taxon>Mycenaceae</taxon>
        <taxon>Mycena</taxon>
    </lineage>
</organism>
<name>A0AAD7CS44_MYCRO</name>
<evidence type="ECO:0000256" key="1">
    <source>
        <dbReference type="SAM" id="MobiDB-lite"/>
    </source>
</evidence>
<comment type="caution">
    <text evidence="2">The sequence shown here is derived from an EMBL/GenBank/DDBJ whole genome shotgun (WGS) entry which is preliminary data.</text>
</comment>
<gene>
    <name evidence="2" type="ORF">B0H17DRAFT_1144983</name>
</gene>
<evidence type="ECO:0000313" key="3">
    <source>
        <dbReference type="Proteomes" id="UP001221757"/>
    </source>
</evidence>
<feature type="region of interest" description="Disordered" evidence="1">
    <location>
        <begin position="172"/>
        <end position="194"/>
    </location>
</feature>
<evidence type="ECO:0000313" key="2">
    <source>
        <dbReference type="EMBL" id="KAJ7660549.1"/>
    </source>
</evidence>
<dbReference type="EMBL" id="JARKIE010000259">
    <property type="protein sequence ID" value="KAJ7660549.1"/>
    <property type="molecule type" value="Genomic_DNA"/>
</dbReference>
<feature type="compositionally biased region" description="Basic and acidic residues" evidence="1">
    <location>
        <begin position="172"/>
        <end position="185"/>
    </location>
</feature>
<keyword evidence="3" id="KW-1185">Reference proteome</keyword>
<protein>
    <submittedName>
        <fullName evidence="2">Uncharacterized protein</fullName>
    </submittedName>
</protein>
<accession>A0AAD7CS44</accession>